<dbReference type="InterPro" id="IPR024571">
    <property type="entry name" value="ERAP1-like_C_dom"/>
</dbReference>
<dbReference type="GO" id="GO:0006508">
    <property type="term" value="P:proteolysis"/>
    <property type="evidence" value="ECO:0007669"/>
    <property type="project" value="TreeGrafter"/>
</dbReference>
<feature type="non-terminal residue" evidence="3">
    <location>
        <position position="283"/>
    </location>
</feature>
<dbReference type="GO" id="GO:0042277">
    <property type="term" value="F:peptide binding"/>
    <property type="evidence" value="ECO:0007669"/>
    <property type="project" value="TreeGrafter"/>
</dbReference>
<dbReference type="AlphaFoldDB" id="A0AA88L8U8"/>
<evidence type="ECO:0000313" key="4">
    <source>
        <dbReference type="Proteomes" id="UP001187531"/>
    </source>
</evidence>
<proteinExistence type="inferred from homology"/>
<dbReference type="PANTHER" id="PTHR11533:SF294">
    <property type="entry name" value="THYROTROPIN-RELEASING HORMONE-DEGRADING ECTOENZYME"/>
    <property type="match status" value="1"/>
</dbReference>
<dbReference type="Pfam" id="PF11838">
    <property type="entry name" value="ERAP1_C"/>
    <property type="match status" value="1"/>
</dbReference>
<dbReference type="GO" id="GO:0008270">
    <property type="term" value="F:zinc ion binding"/>
    <property type="evidence" value="ECO:0007669"/>
    <property type="project" value="TreeGrafter"/>
</dbReference>
<dbReference type="Gene3D" id="1.25.50.20">
    <property type="match status" value="1"/>
</dbReference>
<evidence type="ECO:0000259" key="2">
    <source>
        <dbReference type="Pfam" id="PF11838"/>
    </source>
</evidence>
<dbReference type="EMBL" id="JAVRJZ010000005">
    <property type="protein sequence ID" value="KAK2722743.1"/>
    <property type="molecule type" value="Genomic_DNA"/>
</dbReference>
<dbReference type="PANTHER" id="PTHR11533">
    <property type="entry name" value="PROTEASE M1 ZINC METALLOPROTEASE"/>
    <property type="match status" value="1"/>
</dbReference>
<organism evidence="3 4">
    <name type="scientific">Artemia franciscana</name>
    <name type="common">Brine shrimp</name>
    <name type="synonym">Artemia sanfranciscana</name>
    <dbReference type="NCBI Taxonomy" id="6661"/>
    <lineage>
        <taxon>Eukaryota</taxon>
        <taxon>Metazoa</taxon>
        <taxon>Ecdysozoa</taxon>
        <taxon>Arthropoda</taxon>
        <taxon>Crustacea</taxon>
        <taxon>Branchiopoda</taxon>
        <taxon>Anostraca</taxon>
        <taxon>Artemiidae</taxon>
        <taxon>Artemia</taxon>
    </lineage>
</organism>
<dbReference type="GO" id="GO:0016020">
    <property type="term" value="C:membrane"/>
    <property type="evidence" value="ECO:0007669"/>
    <property type="project" value="TreeGrafter"/>
</dbReference>
<dbReference type="GO" id="GO:0070006">
    <property type="term" value="F:metalloaminopeptidase activity"/>
    <property type="evidence" value="ECO:0007669"/>
    <property type="project" value="TreeGrafter"/>
</dbReference>
<dbReference type="Proteomes" id="UP001187531">
    <property type="component" value="Unassembled WGS sequence"/>
</dbReference>
<evidence type="ECO:0000313" key="3">
    <source>
        <dbReference type="EMBL" id="KAK2722743.1"/>
    </source>
</evidence>
<dbReference type="InterPro" id="IPR050344">
    <property type="entry name" value="Peptidase_M1_aminopeptidases"/>
</dbReference>
<sequence length="283" mass="33011">MYRLGYYRVDYDEINWDLIQNQLQTNHTQIHVLNRAKLIDDAFNLAVKYQGYIPTSLNMTYKRALDLTAYLKKELDWLPWETAYRNFEKLQNLLLGTEAGALLNSHIQSLALHLYDLYSFNEDPLDKHLDLLLRTIVVKIACGTNFAPCVKEVKKIFDWKKIWYGEDESYVDYGKRFSRITPNLKSAIICTGMKHFGTAHHFHFLIGRYLSTNVATERGHILSGLTCTNDILLLRRLLDLSITDDSRMRREDAMYIYHGMAKNQIGRSLGLTFIRDNFEQIAS</sequence>
<feature type="domain" description="ERAP1-like C-terminal" evidence="2">
    <location>
        <begin position="4"/>
        <end position="282"/>
    </location>
</feature>
<dbReference type="GO" id="GO:0005737">
    <property type="term" value="C:cytoplasm"/>
    <property type="evidence" value="ECO:0007669"/>
    <property type="project" value="TreeGrafter"/>
</dbReference>
<comment type="caution">
    <text evidence="3">The sequence shown here is derived from an EMBL/GenBank/DDBJ whole genome shotgun (WGS) entry which is preliminary data.</text>
</comment>
<reference evidence="3" key="1">
    <citation type="submission" date="2023-07" db="EMBL/GenBank/DDBJ databases">
        <title>Chromosome-level genome assembly of Artemia franciscana.</title>
        <authorList>
            <person name="Jo E."/>
        </authorList>
    </citation>
    <scope>NUCLEOTIDE SEQUENCE</scope>
    <source>
        <tissue evidence="3">Whole body</tissue>
    </source>
</reference>
<protein>
    <recommendedName>
        <fullName evidence="2">ERAP1-like C-terminal domain-containing protein</fullName>
    </recommendedName>
</protein>
<gene>
    <name evidence="3" type="ORF">QYM36_003060</name>
</gene>
<dbReference type="GO" id="GO:0043171">
    <property type="term" value="P:peptide catabolic process"/>
    <property type="evidence" value="ECO:0007669"/>
    <property type="project" value="TreeGrafter"/>
</dbReference>
<keyword evidence="4" id="KW-1185">Reference proteome</keyword>
<accession>A0AA88L8U8</accession>
<evidence type="ECO:0000256" key="1">
    <source>
        <dbReference type="ARBA" id="ARBA00010136"/>
    </source>
</evidence>
<name>A0AA88L8U8_ARTSF</name>
<comment type="similarity">
    <text evidence="1">Belongs to the peptidase M1 family.</text>
</comment>
<dbReference type="GO" id="GO:0005615">
    <property type="term" value="C:extracellular space"/>
    <property type="evidence" value="ECO:0007669"/>
    <property type="project" value="TreeGrafter"/>
</dbReference>